<organism evidence="1 2">
    <name type="scientific">Pseudahrensia aquimaris</name>
    <dbReference type="NCBI Taxonomy" id="744461"/>
    <lineage>
        <taxon>Bacteria</taxon>
        <taxon>Pseudomonadati</taxon>
        <taxon>Pseudomonadota</taxon>
        <taxon>Alphaproteobacteria</taxon>
        <taxon>Hyphomicrobiales</taxon>
        <taxon>Ahrensiaceae</taxon>
        <taxon>Pseudahrensia</taxon>
    </lineage>
</organism>
<dbReference type="NCBIfam" id="NF038050">
    <property type="entry name" value="NrtS"/>
    <property type="match status" value="1"/>
</dbReference>
<evidence type="ECO:0000313" key="1">
    <source>
        <dbReference type="EMBL" id="MFD0915390.1"/>
    </source>
</evidence>
<dbReference type="EMBL" id="JBHTJV010000002">
    <property type="protein sequence ID" value="MFD0915390.1"/>
    <property type="molecule type" value="Genomic_DNA"/>
</dbReference>
<reference evidence="2" key="1">
    <citation type="journal article" date="2019" name="Int. J. Syst. Evol. Microbiol.">
        <title>The Global Catalogue of Microorganisms (GCM) 10K type strain sequencing project: providing services to taxonomists for standard genome sequencing and annotation.</title>
        <authorList>
            <consortium name="The Broad Institute Genomics Platform"/>
            <consortium name="The Broad Institute Genome Sequencing Center for Infectious Disease"/>
            <person name="Wu L."/>
            <person name="Ma J."/>
        </authorList>
    </citation>
    <scope>NUCLEOTIDE SEQUENCE [LARGE SCALE GENOMIC DNA]</scope>
    <source>
        <strain evidence="2">CCUG 60023</strain>
    </source>
</reference>
<dbReference type="RefSeq" id="WP_377211234.1">
    <property type="nucleotide sequence ID" value="NZ_JBHTJV010000002.1"/>
</dbReference>
<dbReference type="InterPro" id="IPR047700">
    <property type="entry name" value="NrtS-like"/>
</dbReference>
<name>A0ABW3FDM8_9HYPH</name>
<accession>A0ABW3FDM8</accession>
<comment type="caution">
    <text evidence="1">The sequence shown here is derived from an EMBL/GenBank/DDBJ whole genome shotgun (WGS) entry which is preliminary data.</text>
</comment>
<dbReference type="Proteomes" id="UP001597101">
    <property type="component" value="Unassembled WGS sequence"/>
</dbReference>
<proteinExistence type="predicted"/>
<evidence type="ECO:0000313" key="2">
    <source>
        <dbReference type="Proteomes" id="UP001597101"/>
    </source>
</evidence>
<keyword evidence="2" id="KW-1185">Reference proteome</keyword>
<sequence length="70" mass="7356">MSFVVGIVLALINHGQKIIAGEIDPGSAIRIGLTFLVPYCVSTFSSVLALKEYEATTSENNGVGRTETGV</sequence>
<protein>
    <submittedName>
        <fullName evidence="1">Nitrate/nitrite transporter NrtS</fullName>
    </submittedName>
</protein>
<gene>
    <name evidence="1" type="primary">nrtS</name>
    <name evidence="1" type="ORF">ACFQ14_03120</name>
</gene>